<reference evidence="2 3" key="1">
    <citation type="submission" date="2022-05" db="EMBL/GenBank/DDBJ databases">
        <title>Chromosome-level reference genomes for two strains of Caenorhabditis briggsae: an improved platform for comparative genomics.</title>
        <authorList>
            <person name="Stevens L."/>
            <person name="Andersen E.C."/>
        </authorList>
    </citation>
    <scope>NUCLEOTIDE SEQUENCE [LARGE SCALE GENOMIC DNA]</scope>
    <source>
        <strain evidence="2">QX1410_ONT</strain>
        <tissue evidence="2">Whole-organism</tissue>
    </source>
</reference>
<organism evidence="2 3">
    <name type="scientific">Caenorhabditis briggsae</name>
    <dbReference type="NCBI Taxonomy" id="6238"/>
    <lineage>
        <taxon>Eukaryota</taxon>
        <taxon>Metazoa</taxon>
        <taxon>Ecdysozoa</taxon>
        <taxon>Nematoda</taxon>
        <taxon>Chromadorea</taxon>
        <taxon>Rhabditida</taxon>
        <taxon>Rhabditina</taxon>
        <taxon>Rhabditomorpha</taxon>
        <taxon>Rhabditoidea</taxon>
        <taxon>Rhabditidae</taxon>
        <taxon>Peloderinae</taxon>
        <taxon>Caenorhabditis</taxon>
    </lineage>
</organism>
<keyword evidence="1" id="KW-0732">Signal</keyword>
<sequence length="116" mass="12998">MLAASYTKWNFWLTHVAPLLLLTTVHHMWVPCGSFRAAPPAVLLSKSRSFFDYGVHTPDKWITLQVLAYNKFGLDVQVLYFLSLVTYVCSLPLFSVNGACLPVASQYTVVPVGWGF</sequence>
<accession>A0AAE9AEB6</accession>
<evidence type="ECO:0000313" key="2">
    <source>
        <dbReference type="EMBL" id="ULT93106.1"/>
    </source>
</evidence>
<evidence type="ECO:0008006" key="4">
    <source>
        <dbReference type="Google" id="ProtNLM"/>
    </source>
</evidence>
<protein>
    <recommendedName>
        <fullName evidence="4">Serpentine receptor class gamma</fullName>
    </recommendedName>
</protein>
<name>A0AAE9AEB6_CAEBR</name>
<feature type="chain" id="PRO_5042013957" description="Serpentine receptor class gamma" evidence="1">
    <location>
        <begin position="28"/>
        <end position="116"/>
    </location>
</feature>
<dbReference type="AlphaFoldDB" id="A0AAE9AEB6"/>
<proteinExistence type="predicted"/>
<dbReference type="EMBL" id="CP090894">
    <property type="protein sequence ID" value="ULT93106.1"/>
    <property type="molecule type" value="Genomic_DNA"/>
</dbReference>
<evidence type="ECO:0000313" key="3">
    <source>
        <dbReference type="Proteomes" id="UP000827892"/>
    </source>
</evidence>
<evidence type="ECO:0000256" key="1">
    <source>
        <dbReference type="SAM" id="SignalP"/>
    </source>
</evidence>
<feature type="signal peptide" evidence="1">
    <location>
        <begin position="1"/>
        <end position="27"/>
    </location>
</feature>
<gene>
    <name evidence="2" type="ORF">L3Y34_002947</name>
</gene>
<dbReference type="Proteomes" id="UP000827892">
    <property type="component" value="Chromosome IV"/>
</dbReference>